<evidence type="ECO:0000313" key="6">
    <source>
        <dbReference type="EMBL" id="KAK6156211.1"/>
    </source>
</evidence>
<dbReference type="Pfam" id="PF18579">
    <property type="entry name" value="Raf1_HTH"/>
    <property type="match status" value="1"/>
</dbReference>
<dbReference type="InterPro" id="IPR040781">
    <property type="entry name" value="Raf1_HTH"/>
</dbReference>
<protein>
    <submittedName>
        <fullName evidence="6">Uncharacterized protein</fullName>
    </submittedName>
</protein>
<evidence type="ECO:0000313" key="7">
    <source>
        <dbReference type="Proteomes" id="UP001318860"/>
    </source>
</evidence>
<dbReference type="PANTHER" id="PTHR35299">
    <property type="entry name" value="RUBISCO ACCUMULATION FACTOR 1"/>
    <property type="match status" value="1"/>
</dbReference>
<dbReference type="InterPro" id="IPR037494">
    <property type="entry name" value="RAF1"/>
</dbReference>
<accession>A0ABR0XBF0</accession>
<dbReference type="Pfam" id="PF18578">
    <property type="entry name" value="Raf1_N"/>
    <property type="match status" value="1"/>
</dbReference>
<feature type="domain" description="Rubisco accumulation factor 1 alpha-helical" evidence="4">
    <location>
        <begin position="156"/>
        <end position="265"/>
    </location>
</feature>
<evidence type="ECO:0000256" key="2">
    <source>
        <dbReference type="SAM" id="Coils"/>
    </source>
</evidence>
<name>A0ABR0XBF0_REHGL</name>
<sequence length="457" mass="50816">MLSLTVNTPKPLFLSTPFLPNHHLHHPPPPLNPHKPPKPLSVSALIIPSSSYTSRKQQQQQLYQPFRPPPSPLPPHYRNLDTNARLEVLTNRLGTWFEYAPLIPSLIQEGFTSSTLEEITGIASIEQNLLVVAGQVRDSLVQFADDETVSYFDFPGGPEILYEIRILNNPQRVVAARFIIENNFEGKRAEELARSMKDFPRRYGDRGWDSFDGNSPGDCLAFMYYRQAQEHKSASSSPEMTRAALEKALEVVETERAKQRVEEDLEGKEKEGQGEGGLNIDDLIRVPVVRLAIGEVAESSVVVVLPVCRAEGREIEVEEAPWEVGMGGEFGIVQAEKGWSRWVVLPGWSPVAALKSGGGVAVAFPKAKGVFPWRSKRRDADEEILVVADRGRKEVEFDDGFYLVLGGGNGSGEEGLKVERGVKLKEMGVEKSLGTVVLVVRPPREEMDDQLGDDDWE</sequence>
<keyword evidence="7" id="KW-1185">Reference proteome</keyword>
<organism evidence="6 7">
    <name type="scientific">Rehmannia glutinosa</name>
    <name type="common">Chinese foxglove</name>
    <dbReference type="NCBI Taxonomy" id="99300"/>
    <lineage>
        <taxon>Eukaryota</taxon>
        <taxon>Viridiplantae</taxon>
        <taxon>Streptophyta</taxon>
        <taxon>Embryophyta</taxon>
        <taxon>Tracheophyta</taxon>
        <taxon>Spermatophyta</taxon>
        <taxon>Magnoliopsida</taxon>
        <taxon>eudicotyledons</taxon>
        <taxon>Gunneridae</taxon>
        <taxon>Pentapetalae</taxon>
        <taxon>asterids</taxon>
        <taxon>lamiids</taxon>
        <taxon>Lamiales</taxon>
        <taxon>Orobanchaceae</taxon>
        <taxon>Rehmannieae</taxon>
        <taxon>Rehmannia</taxon>
    </lineage>
</organism>
<gene>
    <name evidence="6" type="ORF">DH2020_010459</name>
</gene>
<evidence type="ECO:0000256" key="1">
    <source>
        <dbReference type="ARBA" id="ARBA00023186"/>
    </source>
</evidence>
<feature type="coiled-coil region" evidence="2">
    <location>
        <begin position="242"/>
        <end position="271"/>
    </location>
</feature>
<reference evidence="6 7" key="1">
    <citation type="journal article" date="2021" name="Comput. Struct. Biotechnol. J.">
        <title>De novo genome assembly of the potent medicinal plant Rehmannia glutinosa using nanopore technology.</title>
        <authorList>
            <person name="Ma L."/>
            <person name="Dong C."/>
            <person name="Song C."/>
            <person name="Wang X."/>
            <person name="Zheng X."/>
            <person name="Niu Y."/>
            <person name="Chen S."/>
            <person name="Feng W."/>
        </authorList>
    </citation>
    <scope>NUCLEOTIDE SEQUENCE [LARGE SCALE GENOMIC DNA]</scope>
    <source>
        <strain evidence="6">DH-2019</strain>
    </source>
</reference>
<dbReference type="InterPro" id="IPR041358">
    <property type="entry name" value="Raf1_N"/>
</dbReference>
<dbReference type="EMBL" id="JABTTQ020000005">
    <property type="protein sequence ID" value="KAK6156211.1"/>
    <property type="molecule type" value="Genomic_DNA"/>
</dbReference>
<dbReference type="InterPro" id="IPR040858">
    <property type="entry name" value="Raf1_C"/>
</dbReference>
<keyword evidence="1" id="KW-0143">Chaperone</keyword>
<evidence type="ECO:0000259" key="3">
    <source>
        <dbReference type="Pfam" id="PF18087"/>
    </source>
</evidence>
<dbReference type="Proteomes" id="UP001318860">
    <property type="component" value="Unassembled WGS sequence"/>
</dbReference>
<proteinExistence type="predicted"/>
<dbReference type="PANTHER" id="PTHR35299:SF3">
    <property type="entry name" value="RUBISCO ACCUMULATION FACTOR 1.2, CHLOROPLASTIC"/>
    <property type="match status" value="1"/>
</dbReference>
<evidence type="ECO:0000259" key="4">
    <source>
        <dbReference type="Pfam" id="PF18578"/>
    </source>
</evidence>
<dbReference type="Pfam" id="PF18087">
    <property type="entry name" value="RuBisCo_chap_C"/>
    <property type="match status" value="1"/>
</dbReference>
<comment type="caution">
    <text evidence="6">The sequence shown here is derived from an EMBL/GenBank/DDBJ whole genome shotgun (WGS) entry which is preliminary data.</text>
</comment>
<evidence type="ECO:0000259" key="5">
    <source>
        <dbReference type="Pfam" id="PF18579"/>
    </source>
</evidence>
<feature type="domain" description="Rubisco accumulation factor 1 helix turn helix" evidence="5">
    <location>
        <begin position="81"/>
        <end position="141"/>
    </location>
</feature>
<feature type="domain" description="Rubisco accumulation factor 1 C-terminal" evidence="3">
    <location>
        <begin position="286"/>
        <end position="444"/>
    </location>
</feature>
<keyword evidence="2" id="KW-0175">Coiled coil</keyword>